<dbReference type="CDD" id="cd03801">
    <property type="entry name" value="GT4_PimA-like"/>
    <property type="match status" value="1"/>
</dbReference>
<protein>
    <submittedName>
        <fullName evidence="4">Glycosyltransferase</fullName>
    </submittedName>
</protein>
<feature type="domain" description="Glycosyl transferase family 1" evidence="3">
    <location>
        <begin position="181"/>
        <end position="340"/>
    </location>
</feature>
<dbReference type="RefSeq" id="WP_131850874.1">
    <property type="nucleotide sequence ID" value="NZ_SKFH01000004.1"/>
</dbReference>
<accession>A0A4R4E2W5</accession>
<evidence type="ECO:0000313" key="5">
    <source>
        <dbReference type="Proteomes" id="UP000295164"/>
    </source>
</evidence>
<dbReference type="OrthoDB" id="9813214at2"/>
<dbReference type="PANTHER" id="PTHR12526:SF629">
    <property type="entry name" value="TEICHURONIC ACID BIOSYNTHESIS GLYCOSYLTRANSFERASE TUAH-RELATED"/>
    <property type="match status" value="1"/>
</dbReference>
<keyword evidence="1" id="KW-0328">Glycosyltransferase</keyword>
<dbReference type="Gene3D" id="3.40.50.2000">
    <property type="entry name" value="Glycogen Phosphorylase B"/>
    <property type="match status" value="2"/>
</dbReference>
<dbReference type="EMBL" id="SKFH01000004">
    <property type="protein sequence ID" value="TCZ73874.1"/>
    <property type="molecule type" value="Genomic_DNA"/>
</dbReference>
<keyword evidence="5" id="KW-1185">Reference proteome</keyword>
<evidence type="ECO:0000259" key="3">
    <source>
        <dbReference type="Pfam" id="PF00534"/>
    </source>
</evidence>
<dbReference type="PANTHER" id="PTHR12526">
    <property type="entry name" value="GLYCOSYLTRANSFERASE"/>
    <property type="match status" value="1"/>
</dbReference>
<name>A0A4R4E2W5_9BACT</name>
<dbReference type="InterPro" id="IPR001296">
    <property type="entry name" value="Glyco_trans_1"/>
</dbReference>
<dbReference type="AlphaFoldDB" id="A0A4R4E2W5"/>
<reference evidence="4 5" key="1">
    <citation type="submission" date="2019-03" db="EMBL/GenBank/DDBJ databases">
        <authorList>
            <person name="Kim M.K.M."/>
        </authorList>
    </citation>
    <scope>NUCLEOTIDE SEQUENCE [LARGE SCALE GENOMIC DNA]</scope>
    <source>
        <strain evidence="4 5">17J68-15</strain>
    </source>
</reference>
<evidence type="ECO:0000256" key="1">
    <source>
        <dbReference type="ARBA" id="ARBA00022676"/>
    </source>
</evidence>
<dbReference type="Proteomes" id="UP000295164">
    <property type="component" value="Unassembled WGS sequence"/>
</dbReference>
<organism evidence="4 5">
    <name type="scientific">Flaviaesturariibacter aridisoli</name>
    <dbReference type="NCBI Taxonomy" id="2545761"/>
    <lineage>
        <taxon>Bacteria</taxon>
        <taxon>Pseudomonadati</taxon>
        <taxon>Bacteroidota</taxon>
        <taxon>Chitinophagia</taxon>
        <taxon>Chitinophagales</taxon>
        <taxon>Chitinophagaceae</taxon>
        <taxon>Flaviaestuariibacter</taxon>
    </lineage>
</organism>
<comment type="caution">
    <text evidence="4">The sequence shown here is derived from an EMBL/GenBank/DDBJ whole genome shotgun (WGS) entry which is preliminary data.</text>
</comment>
<evidence type="ECO:0000256" key="2">
    <source>
        <dbReference type="ARBA" id="ARBA00022679"/>
    </source>
</evidence>
<dbReference type="GO" id="GO:0016757">
    <property type="term" value="F:glycosyltransferase activity"/>
    <property type="evidence" value="ECO:0007669"/>
    <property type="project" value="UniProtKB-KW"/>
</dbReference>
<proteinExistence type="predicted"/>
<dbReference type="Pfam" id="PF00534">
    <property type="entry name" value="Glycos_transf_1"/>
    <property type="match status" value="1"/>
</dbReference>
<dbReference type="SUPFAM" id="SSF53756">
    <property type="entry name" value="UDP-Glycosyltransferase/glycogen phosphorylase"/>
    <property type="match status" value="1"/>
</dbReference>
<keyword evidence="2 4" id="KW-0808">Transferase</keyword>
<gene>
    <name evidence="4" type="ORF">E0486_04110</name>
</gene>
<sequence length="366" mass="42066">MKRLILTVTNDLTYDQRMQRISSTLAEAGYAVTLVGRRLSHSRPLNSKPYTQKRLRCLFNKGPLFYAEYNLRLFFFLLFRGFDAVCAADLDTVLPAFLVAGCKGAVKFYDAHELFTEMKEVRSRPAVQRAWLRIERFAVRRMDYGYTVGEEIAQIFEERYGRRFAVVRNMPRPRKTPPRSVGERKYVLYQGAVNEARGFEAIVPAWRDVPLPLVVCGDGNFMQQLRGLIRAWNVEDKIDLRGMLPPEELGAFTEGATIGINFTENVGLNQLYCLPNKYFDYVQAGIPLVTNDYPQYRRLNEQYEVALLVTELTPAAIAAAVNRLLSDATLYERLAQNALKAREHWHWDAESPVLLDLYAKAFQRGR</sequence>
<evidence type="ECO:0000313" key="4">
    <source>
        <dbReference type="EMBL" id="TCZ73874.1"/>
    </source>
</evidence>